<feature type="transmembrane region" description="Helical" evidence="1">
    <location>
        <begin position="194"/>
        <end position="214"/>
    </location>
</feature>
<dbReference type="EMBL" id="FMUR01000004">
    <property type="protein sequence ID" value="SCX87945.1"/>
    <property type="molecule type" value="Genomic_DNA"/>
</dbReference>
<dbReference type="AlphaFoldDB" id="A0A1G5BCR9"/>
<evidence type="ECO:0000313" key="3">
    <source>
        <dbReference type="Proteomes" id="UP000183047"/>
    </source>
</evidence>
<keyword evidence="1" id="KW-0812">Transmembrane</keyword>
<dbReference type="Proteomes" id="UP000183047">
    <property type="component" value="Unassembled WGS sequence"/>
</dbReference>
<keyword evidence="1" id="KW-0472">Membrane</keyword>
<feature type="transmembrane region" description="Helical" evidence="1">
    <location>
        <begin position="249"/>
        <end position="266"/>
    </location>
</feature>
<gene>
    <name evidence="2" type="ORF">SAMN02910451_00659</name>
</gene>
<protein>
    <recommendedName>
        <fullName evidence="4">Zinc-ribbon domain-containing protein</fullName>
    </recommendedName>
</protein>
<sequence>MKCKSCGSNLGFGVAFCPKCGAKVEESAKPGIKINADQIKEFSSNISKKGSEALKRSSAVISEKAVEVKDKAMEAKEDITNKLTELDRMLESSITEYNDAYTLMNDKGMQLYVERCRAVDSINNVELLVNSIANHPKSFDADFEEINVNRKQFTDACEFAKKEVDSARMAAGGAGAGLAAGASVAFMAPTAAMWIATTFGVSSTGTAISTLTGAAATKAALAWLGGGALSAGGTGIAGGQALLALAGPVGWTIAGATLLTSILLFSKNRAKLNKEKNEEIEAVKRNIEAIKEMDGKISEILTRTNDVRTGLNSNFQDCLSLFSGDYTTFSDDDKNKLGAMVNLTKTLSALYCKQIVAEGESHG</sequence>
<organism evidence="2 3">
    <name type="scientific">Butyrivibrio hungatei</name>
    <dbReference type="NCBI Taxonomy" id="185008"/>
    <lineage>
        <taxon>Bacteria</taxon>
        <taxon>Bacillati</taxon>
        <taxon>Bacillota</taxon>
        <taxon>Clostridia</taxon>
        <taxon>Lachnospirales</taxon>
        <taxon>Lachnospiraceae</taxon>
        <taxon>Butyrivibrio</taxon>
    </lineage>
</organism>
<reference evidence="3" key="1">
    <citation type="submission" date="2016-10" db="EMBL/GenBank/DDBJ databases">
        <authorList>
            <person name="Varghese N."/>
            <person name="Submissions S."/>
        </authorList>
    </citation>
    <scope>NUCLEOTIDE SEQUENCE [LARGE SCALE GENOMIC DNA]</scope>
    <source>
        <strain evidence="3">XBD2006</strain>
    </source>
</reference>
<accession>A0A1G5BCR9</accession>
<dbReference type="STRING" id="185008.bhn_I0316"/>
<keyword evidence="3" id="KW-1185">Reference proteome</keyword>
<keyword evidence="1" id="KW-1133">Transmembrane helix</keyword>
<feature type="transmembrane region" description="Helical" evidence="1">
    <location>
        <begin position="169"/>
        <end position="188"/>
    </location>
</feature>
<feature type="transmembrane region" description="Helical" evidence="1">
    <location>
        <begin position="221"/>
        <end position="243"/>
    </location>
</feature>
<evidence type="ECO:0008006" key="4">
    <source>
        <dbReference type="Google" id="ProtNLM"/>
    </source>
</evidence>
<name>A0A1G5BCR9_9FIRM</name>
<dbReference type="RefSeq" id="WP_207648712.1">
    <property type="nucleotide sequence ID" value="NZ_FMUR01000004.1"/>
</dbReference>
<evidence type="ECO:0000313" key="2">
    <source>
        <dbReference type="EMBL" id="SCX87945.1"/>
    </source>
</evidence>
<proteinExistence type="predicted"/>
<evidence type="ECO:0000256" key="1">
    <source>
        <dbReference type="SAM" id="Phobius"/>
    </source>
</evidence>